<keyword evidence="3" id="KW-1185">Reference proteome</keyword>
<dbReference type="EMBL" id="BAABDI010000017">
    <property type="protein sequence ID" value="GAA3979329.1"/>
    <property type="molecule type" value="Genomic_DNA"/>
</dbReference>
<evidence type="ECO:0000313" key="2">
    <source>
        <dbReference type="EMBL" id="GAA3979329.1"/>
    </source>
</evidence>
<accession>A0ABP7QAJ1</accession>
<organism evidence="2 3">
    <name type="scientific">Hymenobacter antarcticus</name>
    <dbReference type="NCBI Taxonomy" id="486270"/>
    <lineage>
        <taxon>Bacteria</taxon>
        <taxon>Pseudomonadati</taxon>
        <taxon>Bacteroidota</taxon>
        <taxon>Cytophagia</taxon>
        <taxon>Cytophagales</taxon>
        <taxon>Hymenobacteraceae</taxon>
        <taxon>Hymenobacter</taxon>
    </lineage>
</organism>
<feature type="compositionally biased region" description="Gly residues" evidence="1">
    <location>
        <begin position="1"/>
        <end position="22"/>
    </location>
</feature>
<comment type="caution">
    <text evidence="2">The sequence shown here is derived from an EMBL/GenBank/DDBJ whole genome shotgun (WGS) entry which is preliminary data.</text>
</comment>
<dbReference type="Proteomes" id="UP001501556">
    <property type="component" value="Unassembled WGS sequence"/>
</dbReference>
<protein>
    <submittedName>
        <fullName evidence="2">Uncharacterized protein</fullName>
    </submittedName>
</protein>
<gene>
    <name evidence="2" type="ORF">GCM10022407_25600</name>
</gene>
<evidence type="ECO:0000313" key="3">
    <source>
        <dbReference type="Proteomes" id="UP001501556"/>
    </source>
</evidence>
<reference evidence="3" key="1">
    <citation type="journal article" date="2019" name="Int. J. Syst. Evol. Microbiol.">
        <title>The Global Catalogue of Microorganisms (GCM) 10K type strain sequencing project: providing services to taxonomists for standard genome sequencing and annotation.</title>
        <authorList>
            <consortium name="The Broad Institute Genomics Platform"/>
            <consortium name="The Broad Institute Genome Sequencing Center for Infectious Disease"/>
            <person name="Wu L."/>
            <person name="Ma J."/>
        </authorList>
    </citation>
    <scope>NUCLEOTIDE SEQUENCE [LARGE SCALE GENOMIC DNA]</scope>
    <source>
        <strain evidence="3">JCM 17217</strain>
    </source>
</reference>
<feature type="region of interest" description="Disordered" evidence="1">
    <location>
        <begin position="1"/>
        <end position="29"/>
    </location>
</feature>
<sequence length="74" mass="7887">MGQGHGFGSERAGGGQHAGNGFGDSEHTFSEQLAVNSEQFVERASVVCAAEGSRQMLSYARIFDKHSPTTAVHY</sequence>
<evidence type="ECO:0000256" key="1">
    <source>
        <dbReference type="SAM" id="MobiDB-lite"/>
    </source>
</evidence>
<name>A0ABP7QAJ1_9BACT</name>
<proteinExistence type="predicted"/>